<accession>A0AAX3T179</accession>
<dbReference type="AlphaFoldDB" id="A0AAX3T179"/>
<keyword evidence="3" id="KW-1185">Reference proteome</keyword>
<sequence length="76" mass="8432">MKANLETSEQDKATLEGNNKDLQSKIDELTSNSENANLVKELQDKVASLKEVKTTLEASNKELQEKVNELTKKAQG</sequence>
<gene>
    <name evidence="2" type="ORF">M0C40_03700</name>
</gene>
<evidence type="ECO:0000313" key="2">
    <source>
        <dbReference type="EMBL" id="WFG97114.1"/>
    </source>
</evidence>
<evidence type="ECO:0000313" key="3">
    <source>
        <dbReference type="Proteomes" id="UP001214629"/>
    </source>
</evidence>
<dbReference type="EMBL" id="CP096246">
    <property type="protein sequence ID" value="WFG97114.1"/>
    <property type="molecule type" value="Genomic_DNA"/>
</dbReference>
<dbReference type="RefSeq" id="WP_277939274.1">
    <property type="nucleotide sequence ID" value="NZ_CP096246.1"/>
</dbReference>
<reference evidence="2 3" key="1">
    <citation type="submission" date="2022-04" db="EMBL/GenBank/DDBJ databases">
        <title>Whole genome of Spiroplasma citri.</title>
        <authorList>
            <person name="Khanchezar A."/>
            <person name="Izadpanah K."/>
            <person name="Taghavi M."/>
            <person name="Ghorbani A."/>
            <person name="Beven L."/>
        </authorList>
    </citation>
    <scope>NUCLEOTIDE SEQUENCE [LARGE SCALE GENOMIC DNA]</scope>
    <source>
        <strain evidence="2 3">D4</strain>
    </source>
</reference>
<dbReference type="Proteomes" id="UP001214629">
    <property type="component" value="Chromosome"/>
</dbReference>
<proteinExistence type="predicted"/>
<evidence type="ECO:0000256" key="1">
    <source>
        <dbReference type="SAM" id="MobiDB-lite"/>
    </source>
</evidence>
<organism evidence="2 3">
    <name type="scientific">Spiroplasma citri</name>
    <dbReference type="NCBI Taxonomy" id="2133"/>
    <lineage>
        <taxon>Bacteria</taxon>
        <taxon>Bacillati</taxon>
        <taxon>Mycoplasmatota</taxon>
        <taxon>Mollicutes</taxon>
        <taxon>Entomoplasmatales</taxon>
        <taxon>Spiroplasmataceae</taxon>
        <taxon>Spiroplasma</taxon>
    </lineage>
</organism>
<feature type="region of interest" description="Disordered" evidence="1">
    <location>
        <begin position="1"/>
        <end position="21"/>
    </location>
</feature>
<name>A0AAX3T179_SPICI</name>
<protein>
    <submittedName>
        <fullName evidence="2">Uncharacterized protein</fullName>
    </submittedName>
</protein>
<feature type="compositionally biased region" description="Basic and acidic residues" evidence="1">
    <location>
        <begin position="9"/>
        <end position="21"/>
    </location>
</feature>